<accession>A0AAD8AMA6</accession>
<feature type="compositionally biased region" description="Basic and acidic residues" evidence="2">
    <location>
        <begin position="430"/>
        <end position="440"/>
    </location>
</feature>
<dbReference type="PANTHER" id="PTHR10380">
    <property type="entry name" value="CUTICLE PROTEIN"/>
    <property type="match status" value="1"/>
</dbReference>
<dbReference type="InterPro" id="IPR050468">
    <property type="entry name" value="Cuticle_Struct_Prot"/>
</dbReference>
<dbReference type="PROSITE" id="PS51155">
    <property type="entry name" value="CHIT_BIND_RR_2"/>
    <property type="match status" value="3"/>
</dbReference>
<feature type="region of interest" description="Disordered" evidence="2">
    <location>
        <begin position="75"/>
        <end position="119"/>
    </location>
</feature>
<keyword evidence="1" id="KW-0193">Cuticle</keyword>
<protein>
    <submittedName>
        <fullName evidence="3">Uncharacterized protein</fullName>
    </submittedName>
</protein>
<dbReference type="Pfam" id="PF00379">
    <property type="entry name" value="Chitin_bind_4"/>
    <property type="match status" value="3"/>
</dbReference>
<comment type="caution">
    <text evidence="3">The sequence shown here is derived from an EMBL/GenBank/DDBJ whole genome shotgun (WGS) entry which is preliminary data.</text>
</comment>
<evidence type="ECO:0000256" key="2">
    <source>
        <dbReference type="SAM" id="MobiDB-lite"/>
    </source>
</evidence>
<keyword evidence="4" id="KW-1185">Reference proteome</keyword>
<feature type="compositionally biased region" description="Polar residues" evidence="2">
    <location>
        <begin position="145"/>
        <end position="157"/>
    </location>
</feature>
<reference evidence="3" key="1">
    <citation type="journal article" date="2023" name="IScience">
        <title>Live-bearing cockroach genome reveals convergent evolutionary mechanisms linked to viviparity in insects and beyond.</title>
        <authorList>
            <person name="Fouks B."/>
            <person name="Harrison M.C."/>
            <person name="Mikhailova A.A."/>
            <person name="Marchal E."/>
            <person name="English S."/>
            <person name="Carruthers M."/>
            <person name="Jennings E.C."/>
            <person name="Chiamaka E.L."/>
            <person name="Frigard R.A."/>
            <person name="Pippel M."/>
            <person name="Attardo G.M."/>
            <person name="Benoit J.B."/>
            <person name="Bornberg-Bauer E."/>
            <person name="Tobe S.S."/>
        </authorList>
    </citation>
    <scope>NUCLEOTIDE SEQUENCE</scope>
    <source>
        <strain evidence="3">Stay&amp;Tobe</strain>
    </source>
</reference>
<dbReference type="EMBL" id="JASPKZ010000029">
    <property type="protein sequence ID" value="KAJ9601231.1"/>
    <property type="molecule type" value="Genomic_DNA"/>
</dbReference>
<feature type="region of interest" description="Disordered" evidence="2">
    <location>
        <begin position="563"/>
        <end position="615"/>
    </location>
</feature>
<feature type="compositionally biased region" description="Polar residues" evidence="2">
    <location>
        <begin position="828"/>
        <end position="843"/>
    </location>
</feature>
<feature type="compositionally biased region" description="Pro residues" evidence="2">
    <location>
        <begin position="317"/>
        <end position="331"/>
    </location>
</feature>
<feature type="compositionally biased region" description="Polar residues" evidence="2">
    <location>
        <begin position="861"/>
        <end position="872"/>
    </location>
</feature>
<feature type="region of interest" description="Disordered" evidence="2">
    <location>
        <begin position="138"/>
        <end position="185"/>
    </location>
</feature>
<feature type="region of interest" description="Disordered" evidence="2">
    <location>
        <begin position="316"/>
        <end position="503"/>
    </location>
</feature>
<evidence type="ECO:0000313" key="3">
    <source>
        <dbReference type="EMBL" id="KAJ9601231.1"/>
    </source>
</evidence>
<reference evidence="3" key="2">
    <citation type="submission" date="2023-05" db="EMBL/GenBank/DDBJ databases">
        <authorList>
            <person name="Fouks B."/>
        </authorList>
    </citation>
    <scope>NUCLEOTIDE SEQUENCE</scope>
    <source>
        <strain evidence="3">Stay&amp;Tobe</strain>
        <tissue evidence="3">Testes</tissue>
    </source>
</reference>
<evidence type="ECO:0000313" key="4">
    <source>
        <dbReference type="Proteomes" id="UP001233999"/>
    </source>
</evidence>
<feature type="region of interest" description="Disordered" evidence="2">
    <location>
        <begin position="647"/>
        <end position="671"/>
    </location>
</feature>
<sequence length="895" mass="100126">RISAETVQHLPAKLFLMTSGGFAQMRLEHLLPFHRMLCDHHHASSTQILWSITLALSSAEIRNLREQYKSRMGQQEYCSPSLSPGPQLKSGVRGEFGYKDPKTGGDLKTTYTAGKRGFRANGPHIARRMNLSQNKIPYHPPVSPDSPQYNPTYSTYHDPNEDPTYSFGFNTPRQSRKEDSDYKGDVNGRYSYVDDVGLRHVVEYEAGSRIGFHVKSAYPESSPLNAGVFYEGPPANKNDGKIRRGHTAIQRGKDGSYSFTAVGRDQRRTEQSDATGHVTGFYTYVDDKGVQRTTEYIAGPNIGYKVIKSHTNNRFPVLPPYPPPPYPPYIPPSEDKDGDIFGPDTTGPEGKPEGGPGEIPTAGDSKDPWTGSRPTGRPTTTTTTTTPVVGTSGIGGSDGDGSVDELFETNPPGGPTGDDNDEDYPNGHGYEYEVPDKGDDSFLLPQPSNPNSNIPYGNCCRLLPTRPGHAIKKPSRPAHGSKTPSRPENPSRPSRHHEQFEGFPSGVPIRAHVQSLDINTYGSRLPSPGAAIDLPIPLKSRRGTESDDRDFWGVKERRYSRLGEQEKNQDTLEIQALRSVRNSDAGRREANQDRTNIESPSRSKSNERRTEGDTLNLQTTVESIIHSDVHRNHYQDEIQDIMKLQKSLRSTRQSQKNQGERAQNRVNVQSATSTPTTAYANGYLEIGNFEGNQNMHKLHTFQNSEHINESLEKTVPGEEQDILKIRAPPRPSINWHTHNRQFDERQDTYKLQTPLHSIGKTEKNSDVIIGELENDKNATNVDRLITDEIHLSGKLDERQQKELQSFSRYIGNTNVDESSVQKIREYNQSSHNLQRSSELNTNSERNKKLEVGEQIGVEGLENQQTSSESTKIQSEEGYKESEFKTEHRQRLGVAF</sequence>
<feature type="compositionally biased region" description="Basic and acidic residues" evidence="2">
    <location>
        <begin position="873"/>
        <end position="889"/>
    </location>
</feature>
<dbReference type="AlphaFoldDB" id="A0AAD8AMA6"/>
<feature type="compositionally biased region" description="Basic and acidic residues" evidence="2">
    <location>
        <begin position="96"/>
        <end position="105"/>
    </location>
</feature>
<feature type="region of interest" description="Disordered" evidence="2">
    <location>
        <begin position="856"/>
        <end position="895"/>
    </location>
</feature>
<feature type="compositionally biased region" description="Polar residues" evidence="2">
    <location>
        <begin position="75"/>
        <end position="84"/>
    </location>
</feature>
<dbReference type="GO" id="GO:0062129">
    <property type="term" value="C:chitin-based extracellular matrix"/>
    <property type="evidence" value="ECO:0007669"/>
    <property type="project" value="TreeGrafter"/>
</dbReference>
<name>A0AAD8AMA6_DIPPU</name>
<feature type="region of interest" description="Disordered" evidence="2">
    <location>
        <begin position="523"/>
        <end position="549"/>
    </location>
</feature>
<proteinExistence type="predicted"/>
<feature type="compositionally biased region" description="Basic and acidic residues" evidence="2">
    <location>
        <begin position="584"/>
        <end position="596"/>
    </location>
</feature>
<gene>
    <name evidence="3" type="ORF">L9F63_000611</name>
</gene>
<dbReference type="Proteomes" id="UP001233999">
    <property type="component" value="Unassembled WGS sequence"/>
</dbReference>
<dbReference type="GO" id="GO:0008010">
    <property type="term" value="F:structural constituent of chitin-based larval cuticle"/>
    <property type="evidence" value="ECO:0007669"/>
    <property type="project" value="TreeGrafter"/>
</dbReference>
<organism evidence="3 4">
    <name type="scientific">Diploptera punctata</name>
    <name type="common">Pacific beetle cockroach</name>
    <dbReference type="NCBI Taxonomy" id="6984"/>
    <lineage>
        <taxon>Eukaryota</taxon>
        <taxon>Metazoa</taxon>
        <taxon>Ecdysozoa</taxon>
        <taxon>Arthropoda</taxon>
        <taxon>Hexapoda</taxon>
        <taxon>Insecta</taxon>
        <taxon>Pterygota</taxon>
        <taxon>Neoptera</taxon>
        <taxon>Polyneoptera</taxon>
        <taxon>Dictyoptera</taxon>
        <taxon>Blattodea</taxon>
        <taxon>Blaberoidea</taxon>
        <taxon>Blaberidae</taxon>
        <taxon>Diplopterinae</taxon>
        <taxon>Diploptera</taxon>
    </lineage>
</organism>
<feature type="region of interest" description="Disordered" evidence="2">
    <location>
        <begin position="828"/>
        <end position="847"/>
    </location>
</feature>
<feature type="compositionally biased region" description="Polar residues" evidence="2">
    <location>
        <begin position="647"/>
        <end position="657"/>
    </location>
</feature>
<feature type="compositionally biased region" description="Low complexity" evidence="2">
    <location>
        <begin position="370"/>
        <end position="391"/>
    </location>
</feature>
<feature type="non-terminal residue" evidence="3">
    <location>
        <position position="895"/>
    </location>
</feature>
<dbReference type="InterPro" id="IPR000618">
    <property type="entry name" value="Insect_cuticle"/>
</dbReference>
<feature type="compositionally biased region" description="Basic and acidic residues" evidence="2">
    <location>
        <begin position="175"/>
        <end position="185"/>
    </location>
</feature>
<evidence type="ECO:0000256" key="1">
    <source>
        <dbReference type="PROSITE-ProRule" id="PRU00497"/>
    </source>
</evidence>